<evidence type="ECO:0000313" key="1">
    <source>
        <dbReference type="EMBL" id="AFZ21090.1"/>
    </source>
</evidence>
<gene>
    <name evidence="1" type="ORF">Mic7113_5453</name>
</gene>
<reference evidence="1 2" key="1">
    <citation type="submission" date="2012-06" db="EMBL/GenBank/DDBJ databases">
        <title>Finished chromosome of genome of Microcoleus sp. PCC 7113.</title>
        <authorList>
            <consortium name="US DOE Joint Genome Institute"/>
            <person name="Gugger M."/>
            <person name="Coursin T."/>
            <person name="Rippka R."/>
            <person name="Tandeau De Marsac N."/>
            <person name="Huntemann M."/>
            <person name="Wei C.-L."/>
            <person name="Han J."/>
            <person name="Detter J.C."/>
            <person name="Han C."/>
            <person name="Tapia R."/>
            <person name="Chen A."/>
            <person name="Kyrpides N."/>
            <person name="Mavromatis K."/>
            <person name="Markowitz V."/>
            <person name="Szeto E."/>
            <person name="Ivanova N."/>
            <person name="Pagani I."/>
            <person name="Pati A."/>
            <person name="Goodwin L."/>
            <person name="Nordberg H.P."/>
            <person name="Cantor M.N."/>
            <person name="Hua S.X."/>
            <person name="Woyke T."/>
            <person name="Kerfeld C.A."/>
        </authorList>
    </citation>
    <scope>NUCLEOTIDE SEQUENCE [LARGE SCALE GENOMIC DNA]</scope>
    <source>
        <strain evidence="1 2">PCC 7113</strain>
    </source>
</reference>
<dbReference type="KEGG" id="mic:Mic7113_5453"/>
<dbReference type="EMBL" id="CP003630">
    <property type="protein sequence ID" value="AFZ21090.1"/>
    <property type="molecule type" value="Genomic_DNA"/>
</dbReference>
<proteinExistence type="predicted"/>
<evidence type="ECO:0000313" key="2">
    <source>
        <dbReference type="Proteomes" id="UP000010471"/>
    </source>
</evidence>
<dbReference type="STRING" id="1173027.Mic7113_5453"/>
<accession>K9WL33</accession>
<dbReference type="Proteomes" id="UP000010471">
    <property type="component" value="Chromosome"/>
</dbReference>
<dbReference type="HOGENOM" id="CLU_3045419_0_0_3"/>
<protein>
    <submittedName>
        <fullName evidence="1">Uncharacterized protein</fullName>
    </submittedName>
</protein>
<dbReference type="AlphaFoldDB" id="K9WL33"/>
<sequence>MRSCSVAYYATIENGQFSKPGTNQGNQSVLTLFAIQESFNSGVLPLSSMSAYDD</sequence>
<organism evidence="1 2">
    <name type="scientific">Allocoleopsis franciscana PCC 7113</name>
    <dbReference type="NCBI Taxonomy" id="1173027"/>
    <lineage>
        <taxon>Bacteria</taxon>
        <taxon>Bacillati</taxon>
        <taxon>Cyanobacteriota</taxon>
        <taxon>Cyanophyceae</taxon>
        <taxon>Coleofasciculales</taxon>
        <taxon>Coleofasciculaceae</taxon>
        <taxon>Allocoleopsis</taxon>
        <taxon>Allocoleopsis franciscana</taxon>
    </lineage>
</organism>
<name>K9WL33_9CYAN</name>
<keyword evidence="2" id="KW-1185">Reference proteome</keyword>